<comment type="similarity">
    <text evidence="1">Belongs to the LacAB/RpiB family.</text>
</comment>
<feature type="binding site" evidence="4">
    <location>
        <position position="99"/>
    </location>
    <ligand>
        <name>D-ribulose 5-phosphate</name>
        <dbReference type="ChEBI" id="CHEBI:58121"/>
    </ligand>
</feature>
<evidence type="ECO:0000256" key="4">
    <source>
        <dbReference type="PIRSR" id="PIRSR005384-2"/>
    </source>
</evidence>
<sequence>MKIVIGADHAGFDLKSELVEYLTKKGHEVVDYGTDSVDRVDYPDYARIVSMNVASKTVDCGILVCGTGIGMSIAANKVRGIRAALVYNELTARLAKEHNHANVIALGARTQSLGEAKLIVDTYLNAHHESRHETRVSKIAKLEEENKR</sequence>
<dbReference type="GO" id="GO:0004751">
    <property type="term" value="F:ribose-5-phosphate isomerase activity"/>
    <property type="evidence" value="ECO:0007669"/>
    <property type="project" value="TreeGrafter"/>
</dbReference>
<keyword evidence="6" id="KW-1185">Reference proteome</keyword>
<feature type="binding site" evidence="4">
    <location>
        <position position="131"/>
    </location>
    <ligand>
        <name>D-ribulose 5-phosphate</name>
        <dbReference type="ChEBI" id="CHEBI:58121"/>
    </ligand>
</feature>
<organism evidence="5 6">
    <name type="scientific">Acholeplasma oculi</name>
    <dbReference type="NCBI Taxonomy" id="35623"/>
    <lineage>
        <taxon>Bacteria</taxon>
        <taxon>Bacillati</taxon>
        <taxon>Mycoplasmatota</taxon>
        <taxon>Mollicutes</taxon>
        <taxon>Acholeplasmatales</taxon>
        <taxon>Acholeplasmataceae</taxon>
        <taxon>Acholeplasma</taxon>
    </lineage>
</organism>
<dbReference type="STRING" id="35623.Aocu_12620"/>
<dbReference type="NCBIfam" id="TIGR01120">
    <property type="entry name" value="rpiB"/>
    <property type="match status" value="1"/>
</dbReference>
<evidence type="ECO:0000313" key="5">
    <source>
        <dbReference type="EMBL" id="CDR31335.1"/>
    </source>
</evidence>
<dbReference type="RefSeq" id="WP_045749763.1">
    <property type="nucleotide sequence ID" value="NZ_FUZK01000001.1"/>
</dbReference>
<dbReference type="OrthoDB" id="1778624at2"/>
<evidence type="ECO:0000256" key="1">
    <source>
        <dbReference type="ARBA" id="ARBA00008754"/>
    </source>
</evidence>
<feature type="active site" description="Proton donor" evidence="3">
    <location>
        <position position="98"/>
    </location>
</feature>
<reference evidence="6" key="1">
    <citation type="submission" date="2014-05" db="EMBL/GenBank/DDBJ databases">
        <authorList>
            <person name="Kube M."/>
        </authorList>
    </citation>
    <scope>NUCLEOTIDE SEQUENCE [LARGE SCALE GENOMIC DNA]</scope>
</reference>
<dbReference type="EMBL" id="LK028559">
    <property type="protein sequence ID" value="CDR31335.1"/>
    <property type="molecule type" value="Genomic_DNA"/>
</dbReference>
<dbReference type="HOGENOM" id="CLU_091396_4_1_14"/>
<dbReference type="PIRSF" id="PIRSF005384">
    <property type="entry name" value="RpiB_LacA_B"/>
    <property type="match status" value="1"/>
</dbReference>
<evidence type="ECO:0000313" key="6">
    <source>
        <dbReference type="Proteomes" id="UP000032434"/>
    </source>
</evidence>
<gene>
    <name evidence="5" type="primary">rpiB</name>
    <name evidence="5" type="ORF">Aocu_12620</name>
</gene>
<dbReference type="NCBIfam" id="NF004051">
    <property type="entry name" value="PRK05571.1"/>
    <property type="match status" value="1"/>
</dbReference>
<dbReference type="InterPro" id="IPR004785">
    <property type="entry name" value="RpiB"/>
</dbReference>
<feature type="active site" description="Proton acceptor" evidence="3">
    <location>
        <position position="65"/>
    </location>
</feature>
<dbReference type="SUPFAM" id="SSF89623">
    <property type="entry name" value="Ribose/Galactose isomerase RpiB/AlsB"/>
    <property type="match status" value="1"/>
</dbReference>
<dbReference type="NCBIfam" id="TIGR00689">
    <property type="entry name" value="rpiB_lacA_lacB"/>
    <property type="match status" value="1"/>
</dbReference>
<dbReference type="PANTHER" id="PTHR30345">
    <property type="entry name" value="RIBOSE-5-PHOSPHATE ISOMERASE B"/>
    <property type="match status" value="1"/>
</dbReference>
<dbReference type="PANTHER" id="PTHR30345:SF0">
    <property type="entry name" value="DNA DAMAGE-REPAIR_TOLERATION PROTEIN DRT102"/>
    <property type="match status" value="1"/>
</dbReference>
<accession>A0A061ABU0</accession>
<dbReference type="InterPro" id="IPR003500">
    <property type="entry name" value="RpiB_LacA_LacB"/>
</dbReference>
<dbReference type="InParanoid" id="A0A061ABU0"/>
<dbReference type="Pfam" id="PF02502">
    <property type="entry name" value="LacAB_rpiB"/>
    <property type="match status" value="1"/>
</dbReference>
<protein>
    <submittedName>
        <fullName evidence="5">Ribose 5-phosphate isomerase B</fullName>
    </submittedName>
</protein>
<dbReference type="Proteomes" id="UP000032434">
    <property type="component" value="Chromosome 1"/>
</dbReference>
<dbReference type="GO" id="GO:0009052">
    <property type="term" value="P:pentose-phosphate shunt, non-oxidative branch"/>
    <property type="evidence" value="ECO:0007669"/>
    <property type="project" value="TreeGrafter"/>
</dbReference>
<feature type="binding site" evidence="4">
    <location>
        <begin position="66"/>
        <end position="70"/>
    </location>
    <ligand>
        <name>D-ribulose 5-phosphate</name>
        <dbReference type="ChEBI" id="CHEBI:58121"/>
    </ligand>
</feature>
<evidence type="ECO:0000256" key="2">
    <source>
        <dbReference type="ARBA" id="ARBA00023235"/>
    </source>
</evidence>
<feature type="binding site" evidence="4">
    <location>
        <position position="109"/>
    </location>
    <ligand>
        <name>D-ribulose 5-phosphate</name>
        <dbReference type="ChEBI" id="CHEBI:58121"/>
    </ligand>
</feature>
<dbReference type="GO" id="GO:0019316">
    <property type="term" value="P:D-allose catabolic process"/>
    <property type="evidence" value="ECO:0007669"/>
    <property type="project" value="TreeGrafter"/>
</dbReference>
<dbReference type="KEGG" id="aoc:Aocu_12620"/>
<feature type="binding site" evidence="4">
    <location>
        <begin position="8"/>
        <end position="9"/>
    </location>
    <ligand>
        <name>D-ribulose 5-phosphate</name>
        <dbReference type="ChEBI" id="CHEBI:58121"/>
    </ligand>
</feature>
<proteinExistence type="inferred from homology"/>
<feature type="binding site" evidence="4">
    <location>
        <position position="135"/>
    </location>
    <ligand>
        <name>D-ribulose 5-phosphate</name>
        <dbReference type="ChEBI" id="CHEBI:58121"/>
    </ligand>
</feature>
<dbReference type="PATRIC" id="fig|35623.3.peg.1261"/>
<dbReference type="AlphaFoldDB" id="A0A061ABU0"/>
<evidence type="ECO:0000256" key="3">
    <source>
        <dbReference type="PIRSR" id="PIRSR005384-1"/>
    </source>
</evidence>
<name>A0A061ABU0_9MOLU</name>
<dbReference type="InterPro" id="IPR036569">
    <property type="entry name" value="RpiB_LacA_LacB_sf"/>
</dbReference>
<keyword evidence="2 5" id="KW-0413">Isomerase</keyword>
<dbReference type="FunCoup" id="A0A061ABU0">
    <property type="interactions" value="112"/>
</dbReference>
<dbReference type="Gene3D" id="3.40.1400.10">
    <property type="entry name" value="Sugar-phosphate isomerase, RpiB/LacA/LacB"/>
    <property type="match status" value="1"/>
</dbReference>